<protein>
    <submittedName>
        <fullName evidence="1">Uncharacterized protein</fullName>
    </submittedName>
</protein>
<name>A0ACC3CIB7_PYRYE</name>
<keyword evidence="2" id="KW-1185">Reference proteome</keyword>
<sequence>MAARAALARSVRPLLLRRGVATTTPAAAAAAVATTGASLRAELEKLQRFSPNLPEETAAVLLTPEVRADVAAITAAEEALMGAIDTTDVSVDWNEWSSKITFPGLVDTFRKSHAAIIPEDPSALVAAAVADAEETLRPLQKEAAAAADATKADLETVDAHLADATWFAESVGELTTAEFCERYPATAAAADEDVRAEAWALTDPAAGVNEAVAAMSEKDAMAALNAKGEEALVAAVKEGKDTKVLVE</sequence>
<reference evidence="1" key="1">
    <citation type="submission" date="2019-11" db="EMBL/GenBank/DDBJ databases">
        <title>Nori genome reveals adaptations in red seaweeds to the harsh intertidal environment.</title>
        <authorList>
            <person name="Wang D."/>
            <person name="Mao Y."/>
        </authorList>
    </citation>
    <scope>NUCLEOTIDE SEQUENCE</scope>
    <source>
        <tissue evidence="1">Gametophyte</tissue>
    </source>
</reference>
<evidence type="ECO:0000313" key="2">
    <source>
        <dbReference type="Proteomes" id="UP000798662"/>
    </source>
</evidence>
<proteinExistence type="predicted"/>
<dbReference type="EMBL" id="CM020620">
    <property type="protein sequence ID" value="KAK1869664.1"/>
    <property type="molecule type" value="Genomic_DNA"/>
</dbReference>
<evidence type="ECO:0000313" key="1">
    <source>
        <dbReference type="EMBL" id="KAK1869664.1"/>
    </source>
</evidence>
<organism evidence="1 2">
    <name type="scientific">Pyropia yezoensis</name>
    <name type="common">Susabi-nori</name>
    <name type="synonym">Porphyra yezoensis</name>
    <dbReference type="NCBI Taxonomy" id="2788"/>
    <lineage>
        <taxon>Eukaryota</taxon>
        <taxon>Rhodophyta</taxon>
        <taxon>Bangiophyceae</taxon>
        <taxon>Bangiales</taxon>
        <taxon>Bangiaceae</taxon>
        <taxon>Pyropia</taxon>
    </lineage>
</organism>
<dbReference type="Proteomes" id="UP000798662">
    <property type="component" value="Chromosome 3"/>
</dbReference>
<comment type="caution">
    <text evidence="1">The sequence shown here is derived from an EMBL/GenBank/DDBJ whole genome shotgun (WGS) entry which is preliminary data.</text>
</comment>
<accession>A0ACC3CIB7</accession>
<gene>
    <name evidence="1" type="ORF">I4F81_012134</name>
</gene>